<dbReference type="PROSITE" id="PS00584">
    <property type="entry name" value="PFKB_KINASES_2"/>
    <property type="match status" value="1"/>
</dbReference>
<evidence type="ECO:0000256" key="2">
    <source>
        <dbReference type="ARBA" id="ARBA00022777"/>
    </source>
</evidence>
<dbReference type="Proteomes" id="UP001155220">
    <property type="component" value="Unassembled WGS sequence"/>
</dbReference>
<dbReference type="GO" id="GO:0016301">
    <property type="term" value="F:kinase activity"/>
    <property type="evidence" value="ECO:0007669"/>
    <property type="project" value="UniProtKB-KW"/>
</dbReference>
<dbReference type="AlphaFoldDB" id="A0A9X2HA90"/>
<dbReference type="Gene3D" id="3.40.1190.20">
    <property type="match status" value="1"/>
</dbReference>
<gene>
    <name evidence="4" type="ORF">MJ956_05890</name>
</gene>
<dbReference type="EMBL" id="JALHBS010000032">
    <property type="protein sequence ID" value="MCP3054677.1"/>
    <property type="molecule type" value="Genomic_DNA"/>
</dbReference>
<accession>A0A9X2HA90</accession>
<dbReference type="RefSeq" id="WP_253963546.1">
    <property type="nucleotide sequence ID" value="NZ_JALHBS010000032.1"/>
</dbReference>
<dbReference type="Pfam" id="PF00294">
    <property type="entry name" value="PfkB"/>
    <property type="match status" value="1"/>
</dbReference>
<name>A0A9X2HA90_9HYPH</name>
<evidence type="ECO:0000256" key="1">
    <source>
        <dbReference type="ARBA" id="ARBA00022679"/>
    </source>
</evidence>
<dbReference type="InterPro" id="IPR029056">
    <property type="entry name" value="Ribokinase-like"/>
</dbReference>
<dbReference type="SUPFAM" id="SSF53613">
    <property type="entry name" value="Ribokinase-like"/>
    <property type="match status" value="1"/>
</dbReference>
<dbReference type="PANTHER" id="PTHR10584">
    <property type="entry name" value="SUGAR KINASE"/>
    <property type="match status" value="1"/>
</dbReference>
<organism evidence="4 5">
    <name type="scientific">Aurantimonas marianensis</name>
    <dbReference type="NCBI Taxonomy" id="2920428"/>
    <lineage>
        <taxon>Bacteria</taxon>
        <taxon>Pseudomonadati</taxon>
        <taxon>Pseudomonadota</taxon>
        <taxon>Alphaproteobacteria</taxon>
        <taxon>Hyphomicrobiales</taxon>
        <taxon>Aurantimonadaceae</taxon>
        <taxon>Aurantimonas</taxon>
    </lineage>
</organism>
<evidence type="ECO:0000259" key="3">
    <source>
        <dbReference type="Pfam" id="PF00294"/>
    </source>
</evidence>
<comment type="caution">
    <text evidence="4">The sequence shown here is derived from an EMBL/GenBank/DDBJ whole genome shotgun (WGS) entry which is preliminary data.</text>
</comment>
<keyword evidence="2 4" id="KW-0418">Kinase</keyword>
<evidence type="ECO:0000313" key="4">
    <source>
        <dbReference type="EMBL" id="MCP3054677.1"/>
    </source>
</evidence>
<proteinExistence type="predicted"/>
<protein>
    <submittedName>
        <fullName evidence="4">PfkB family carbohydrate kinase</fullName>
    </submittedName>
</protein>
<dbReference type="InterPro" id="IPR002173">
    <property type="entry name" value="Carboh/pur_kinase_PfkB_CS"/>
</dbReference>
<feature type="domain" description="Carbohydrate kinase PfkB" evidence="3">
    <location>
        <begin position="12"/>
        <end position="292"/>
    </location>
</feature>
<dbReference type="InterPro" id="IPR011611">
    <property type="entry name" value="PfkB_dom"/>
</dbReference>
<evidence type="ECO:0000313" key="5">
    <source>
        <dbReference type="Proteomes" id="UP001155220"/>
    </source>
</evidence>
<keyword evidence="5" id="KW-1185">Reference proteome</keyword>
<keyword evidence="1" id="KW-0808">Transferase</keyword>
<sequence>MKRSGASPHLLSVFVAGAAHIDRRAKADAPYRAAASNPGRFLDTPGGAAFNAALALDALGCAVVLQSARGGDPDGHRIAEAIASRHFLDVSITWIDRATPTYTAILDDRSELVAGVADMGLYDLLVPRVFTRRRVRVAIDAADALLVDANLPSGSIDALAKAARGRPVAAIGVSPAKVRRLQGAIRSLSALFLSQAEATSLVEASAGTSPRLLAELLIELGVRRAVITDGPRSVTVIYGETIVFQEPPAVVPMDVTGAGDTLAAAALVGLCEGREWIDCIRAGLVASSIRISADPFPPRDFPQLIQAGAAALPDPHGPERSP</sequence>
<reference evidence="4" key="1">
    <citation type="submission" date="2022-03" db="EMBL/GenBank/DDBJ databases">
        <title>Aurantimonas Liuensis sp. Nov., isolated from the hadal seawater of the Mariana Trench.</title>
        <authorList>
            <person name="Liu R."/>
        </authorList>
    </citation>
    <scope>NUCLEOTIDE SEQUENCE</scope>
    <source>
        <strain evidence="4">LRZ36</strain>
    </source>
</reference>
<dbReference type="PANTHER" id="PTHR10584:SF166">
    <property type="entry name" value="RIBOKINASE"/>
    <property type="match status" value="1"/>
</dbReference>